<gene>
    <name evidence="1" type="ORF">JOF28_001971</name>
</gene>
<comment type="caution">
    <text evidence="1">The sequence shown here is derived from an EMBL/GenBank/DDBJ whole genome shotgun (WGS) entry which is preliminary data.</text>
</comment>
<dbReference type="RefSeq" id="WP_209705601.1">
    <property type="nucleotide sequence ID" value="NZ_JAFIDA010000001.1"/>
</dbReference>
<keyword evidence="2" id="KW-1185">Reference proteome</keyword>
<proteinExistence type="predicted"/>
<accession>A0A940PWQ9</accession>
<dbReference type="EMBL" id="JAFIDA010000001">
    <property type="protein sequence ID" value="MBP1326739.1"/>
    <property type="molecule type" value="Genomic_DNA"/>
</dbReference>
<evidence type="ECO:0008006" key="3">
    <source>
        <dbReference type="Google" id="ProtNLM"/>
    </source>
</evidence>
<organism evidence="1 2">
    <name type="scientific">Leucobacter exalbidus</name>
    <dbReference type="NCBI Taxonomy" id="662960"/>
    <lineage>
        <taxon>Bacteria</taxon>
        <taxon>Bacillati</taxon>
        <taxon>Actinomycetota</taxon>
        <taxon>Actinomycetes</taxon>
        <taxon>Micrococcales</taxon>
        <taxon>Microbacteriaceae</taxon>
        <taxon>Leucobacter</taxon>
    </lineage>
</organism>
<evidence type="ECO:0000313" key="1">
    <source>
        <dbReference type="EMBL" id="MBP1326739.1"/>
    </source>
</evidence>
<sequence>MTALDQWAGGVAGRLVDRDAAPAQYIYQCHDVWLDYLYEVIGGQPGDGHAPGDEGFTVEVWARFPHHRPRLATLFTKHYGSRGIRPGDVVFWPVGSANHPASHVVVALTGIAPNGTFECITQNPGPAVRATLSIYQVAGYLRPITDPMEEPVTQEEIQKIAEASARATVDRLLETKITISPAAKGQKMTIAGILGTMPRHIGTIRSRLATLLDRK</sequence>
<dbReference type="Proteomes" id="UP000675163">
    <property type="component" value="Unassembled WGS sequence"/>
</dbReference>
<dbReference type="AlphaFoldDB" id="A0A940PWQ9"/>
<protein>
    <recommendedName>
        <fullName evidence="3">CHAP domain-containing protein</fullName>
    </recommendedName>
</protein>
<reference evidence="1" key="1">
    <citation type="submission" date="2021-02" db="EMBL/GenBank/DDBJ databases">
        <title>Sequencing the genomes of 1000 actinobacteria strains.</title>
        <authorList>
            <person name="Klenk H.-P."/>
        </authorList>
    </citation>
    <scope>NUCLEOTIDE SEQUENCE</scope>
    <source>
        <strain evidence="1">DSM 22850</strain>
    </source>
</reference>
<name>A0A940PWQ9_9MICO</name>
<evidence type="ECO:0000313" key="2">
    <source>
        <dbReference type="Proteomes" id="UP000675163"/>
    </source>
</evidence>